<evidence type="ECO:0000256" key="1">
    <source>
        <dbReference type="SAM" id="MobiDB-lite"/>
    </source>
</evidence>
<dbReference type="InterPro" id="IPR032071">
    <property type="entry name" value="DUF4806"/>
</dbReference>
<feature type="compositionally biased region" description="Polar residues" evidence="1">
    <location>
        <begin position="80"/>
        <end position="95"/>
    </location>
</feature>
<gene>
    <name evidence="3" type="ORF">OUZ56_005644</name>
</gene>
<evidence type="ECO:0000259" key="2">
    <source>
        <dbReference type="Pfam" id="PF16064"/>
    </source>
</evidence>
<protein>
    <recommendedName>
        <fullName evidence="2">DUF4806 domain-containing protein</fullName>
    </recommendedName>
</protein>
<feature type="region of interest" description="Disordered" evidence="1">
    <location>
        <begin position="228"/>
        <end position="250"/>
    </location>
</feature>
<comment type="caution">
    <text evidence="3">The sequence shown here is derived from an EMBL/GenBank/DDBJ whole genome shotgun (WGS) entry which is preliminary data.</text>
</comment>
<name>A0ABQ9YTC5_9CRUS</name>
<evidence type="ECO:0000313" key="4">
    <source>
        <dbReference type="Proteomes" id="UP001234178"/>
    </source>
</evidence>
<feature type="domain" description="DUF4806" evidence="2">
    <location>
        <begin position="384"/>
        <end position="467"/>
    </location>
</feature>
<proteinExistence type="predicted"/>
<organism evidence="3 4">
    <name type="scientific">Daphnia magna</name>
    <dbReference type="NCBI Taxonomy" id="35525"/>
    <lineage>
        <taxon>Eukaryota</taxon>
        <taxon>Metazoa</taxon>
        <taxon>Ecdysozoa</taxon>
        <taxon>Arthropoda</taxon>
        <taxon>Crustacea</taxon>
        <taxon>Branchiopoda</taxon>
        <taxon>Diplostraca</taxon>
        <taxon>Cladocera</taxon>
        <taxon>Anomopoda</taxon>
        <taxon>Daphniidae</taxon>
        <taxon>Daphnia</taxon>
    </lineage>
</organism>
<keyword evidence="4" id="KW-1185">Reference proteome</keyword>
<reference evidence="3 4" key="1">
    <citation type="journal article" date="2023" name="Nucleic Acids Res.">
        <title>The hologenome of Daphnia magna reveals possible DNA methylation and microbiome-mediated evolution of the host genome.</title>
        <authorList>
            <person name="Chaturvedi A."/>
            <person name="Li X."/>
            <person name="Dhandapani V."/>
            <person name="Marshall H."/>
            <person name="Kissane S."/>
            <person name="Cuenca-Cambronero M."/>
            <person name="Asole G."/>
            <person name="Calvet F."/>
            <person name="Ruiz-Romero M."/>
            <person name="Marangio P."/>
            <person name="Guigo R."/>
            <person name="Rago D."/>
            <person name="Mirbahai L."/>
            <person name="Eastwood N."/>
            <person name="Colbourne J.K."/>
            <person name="Zhou J."/>
            <person name="Mallon E."/>
            <person name="Orsini L."/>
        </authorList>
    </citation>
    <scope>NUCLEOTIDE SEQUENCE [LARGE SCALE GENOMIC DNA]</scope>
    <source>
        <strain evidence="3">LRV0_1</strain>
    </source>
</reference>
<feature type="compositionally biased region" description="Pro residues" evidence="1">
    <location>
        <begin position="69"/>
        <end position="79"/>
    </location>
</feature>
<sequence length="487" mass="54323">MASPTPFRTSTRERRAKQLDGYVDASFSETEEPLLYSPPSPPSTLVGISGRSVSNDSLRSPPAKRGPPKCIPHPRPWKPSPQNLNNFSQYRTHTSKPTTVPCIAAQKEIADVTKKSAAVPRQSAVVPGLNASDVAKKPVAAPSKSTAAPRKLAVVPGLPNCPKTTSVNKRNIPSVKNQNISKNQVKKIDGNLTIHDELYGPENACSAAEEFTNMENLSFDIDTVNPDNQRRNANQHSSSVQNVEDCPNWNDEPYLDEHLDEAFSQTDSAPLSYPDIGTCPIQIPLKEVSLVRNDQRKPQHYFPVSEAHRTRPAIEQRAQAENREGEAIRSKRDSNSDQDFRSYAKRNFEYIKVHLRELTSADETLTLAVNQRDVTDKLEDTANISGFEFPFNDIETMKELENLLSTGDVVLLGRVGGDVVSSTTYRVMAKLMTNRLGTEITWTGRSKPNEFKHKMLDMPRIFAAICDAVRFHPRLKEATDYNKCTLR</sequence>
<dbReference type="Pfam" id="PF16064">
    <property type="entry name" value="DUF4806"/>
    <property type="match status" value="1"/>
</dbReference>
<dbReference type="EMBL" id="JAOYFB010000001">
    <property type="protein sequence ID" value="KAK4003893.1"/>
    <property type="molecule type" value="Genomic_DNA"/>
</dbReference>
<feature type="region of interest" description="Disordered" evidence="1">
    <location>
        <begin position="1"/>
        <end position="95"/>
    </location>
</feature>
<accession>A0ABQ9YTC5</accession>
<feature type="region of interest" description="Disordered" evidence="1">
    <location>
        <begin position="318"/>
        <end position="338"/>
    </location>
</feature>
<feature type="compositionally biased region" description="Polar residues" evidence="1">
    <location>
        <begin position="228"/>
        <end position="242"/>
    </location>
</feature>
<evidence type="ECO:0000313" key="3">
    <source>
        <dbReference type="EMBL" id="KAK4003893.1"/>
    </source>
</evidence>
<dbReference type="Proteomes" id="UP001234178">
    <property type="component" value="Unassembled WGS sequence"/>
</dbReference>